<gene>
    <name evidence="1" type="ORF">A4X20_06270</name>
</gene>
<dbReference type="RefSeq" id="WP_064283000.1">
    <property type="nucleotide sequence ID" value="NZ_LWCS01000032.1"/>
</dbReference>
<evidence type="ECO:0000313" key="1">
    <source>
        <dbReference type="EMBL" id="OAN36796.1"/>
    </source>
</evidence>
<dbReference type="EMBL" id="LWCS01000032">
    <property type="protein sequence ID" value="OAN36796.1"/>
    <property type="molecule type" value="Genomic_DNA"/>
</dbReference>
<proteinExistence type="predicted"/>
<dbReference type="Proteomes" id="UP000078396">
    <property type="component" value="Unassembled WGS sequence"/>
</dbReference>
<sequence length="303" mass="34144">MELVISAGNPTLPRVVKPITNELLDDYLARLARANGINRYRLRALLKQRGGSIRGGLSVTSGMPDRAIVFALPELRDASDLSTYPELAGRPRAYSKGPGCPQCASRHGIRIPFPHVWSTHESVICQDHEMWLNGTLFKPDPVRPAIPIRGATKADIRAAHRRHKQMIAEYGREHVWQAIAGAYDIVQRWNYWKPLEAVEYRLQETEPDPTRHGEGTTCRNAAIYPEVVKVADVLATPDWRRKALKGPRNKLADAFGELCAITLDTFQLPYRAYEPLYEWRLQQLGQRDPVIGPGSAETEPEQI</sequence>
<dbReference type="OrthoDB" id="4746316at2"/>
<evidence type="ECO:0008006" key="3">
    <source>
        <dbReference type="Google" id="ProtNLM"/>
    </source>
</evidence>
<dbReference type="AlphaFoldDB" id="A0A178LTN7"/>
<comment type="caution">
    <text evidence="1">The sequence shown here is derived from an EMBL/GenBank/DDBJ whole genome shotgun (WGS) entry which is preliminary data.</text>
</comment>
<evidence type="ECO:0000313" key="2">
    <source>
        <dbReference type="Proteomes" id="UP000078396"/>
    </source>
</evidence>
<name>A0A178LTN7_MYCIR</name>
<organism evidence="1 2">
    <name type="scientific">Mycolicibacterium iranicum</name>
    <name type="common">Mycobacterium iranicum</name>
    <dbReference type="NCBI Taxonomy" id="912594"/>
    <lineage>
        <taxon>Bacteria</taxon>
        <taxon>Bacillati</taxon>
        <taxon>Actinomycetota</taxon>
        <taxon>Actinomycetes</taxon>
        <taxon>Mycobacteriales</taxon>
        <taxon>Mycobacteriaceae</taxon>
        <taxon>Mycolicibacterium</taxon>
    </lineage>
</organism>
<accession>A0A178LTN7</accession>
<protein>
    <recommendedName>
        <fullName evidence="3">TniQ protein</fullName>
    </recommendedName>
</protein>
<reference evidence="1 2" key="1">
    <citation type="submission" date="2016-04" db="EMBL/GenBank/DDBJ databases">
        <title>Draft Genome Sequences of Staphylococcus capitis Strain H36, S. capitis Strain H65, S. cohnii Strain H62, S. hominis Strain H69, Mycobacterium iranicum Strain H39, Plantibacter sp. Strain H53, Pseudomonas oryzihabitans Strain H72, and Microbacterium sp. Strain H83, isolated from residential settings.</title>
        <authorList>
            <person name="Lymperopoulou D."/>
            <person name="Adams R.I."/>
            <person name="Lindow S."/>
            <person name="Coil D.A."/>
            <person name="Jospin G."/>
            <person name="Eisen J.A."/>
        </authorList>
    </citation>
    <scope>NUCLEOTIDE SEQUENCE [LARGE SCALE GENOMIC DNA]</scope>
    <source>
        <strain evidence="1 2">H39</strain>
    </source>
</reference>